<dbReference type="Proteomes" id="UP000244855">
    <property type="component" value="Unassembled WGS sequence"/>
</dbReference>
<feature type="region of interest" description="Disordered" evidence="1">
    <location>
        <begin position="409"/>
        <end position="467"/>
    </location>
</feature>
<feature type="compositionally biased region" description="Polar residues" evidence="1">
    <location>
        <begin position="409"/>
        <end position="420"/>
    </location>
</feature>
<dbReference type="STRING" id="97972.A0A2V1DIP8"/>
<proteinExistence type="predicted"/>
<feature type="compositionally biased region" description="Basic residues" evidence="1">
    <location>
        <begin position="448"/>
        <end position="467"/>
    </location>
</feature>
<evidence type="ECO:0000313" key="3">
    <source>
        <dbReference type="Proteomes" id="UP000244855"/>
    </source>
</evidence>
<evidence type="ECO:0000313" key="2">
    <source>
        <dbReference type="EMBL" id="PVH96984.1"/>
    </source>
</evidence>
<reference evidence="2 3" key="1">
    <citation type="journal article" date="2018" name="Sci. Rep.">
        <title>Comparative genomics provides insights into the lifestyle and reveals functional heterogeneity of dark septate endophytic fungi.</title>
        <authorList>
            <person name="Knapp D.G."/>
            <person name="Nemeth J.B."/>
            <person name="Barry K."/>
            <person name="Hainaut M."/>
            <person name="Henrissat B."/>
            <person name="Johnson J."/>
            <person name="Kuo A."/>
            <person name="Lim J.H.P."/>
            <person name="Lipzen A."/>
            <person name="Nolan M."/>
            <person name="Ohm R.A."/>
            <person name="Tamas L."/>
            <person name="Grigoriev I.V."/>
            <person name="Spatafora J.W."/>
            <person name="Nagy L.G."/>
            <person name="Kovacs G.M."/>
        </authorList>
    </citation>
    <scope>NUCLEOTIDE SEQUENCE [LARGE SCALE GENOMIC DNA]</scope>
    <source>
        <strain evidence="2 3">DSE2036</strain>
    </source>
</reference>
<name>A0A2V1DIP8_9PLEO</name>
<feature type="compositionally biased region" description="Polar residues" evidence="1">
    <location>
        <begin position="25"/>
        <end position="36"/>
    </location>
</feature>
<dbReference type="OrthoDB" id="5336565at2759"/>
<organism evidence="2 3">
    <name type="scientific">Periconia macrospinosa</name>
    <dbReference type="NCBI Taxonomy" id="97972"/>
    <lineage>
        <taxon>Eukaryota</taxon>
        <taxon>Fungi</taxon>
        <taxon>Dikarya</taxon>
        <taxon>Ascomycota</taxon>
        <taxon>Pezizomycotina</taxon>
        <taxon>Dothideomycetes</taxon>
        <taxon>Pleosporomycetidae</taxon>
        <taxon>Pleosporales</taxon>
        <taxon>Massarineae</taxon>
        <taxon>Periconiaceae</taxon>
        <taxon>Periconia</taxon>
    </lineage>
</organism>
<dbReference type="AlphaFoldDB" id="A0A2V1DIP8"/>
<protein>
    <submittedName>
        <fullName evidence="2">Uncharacterized protein</fullName>
    </submittedName>
</protein>
<feature type="region of interest" description="Disordered" evidence="1">
    <location>
        <begin position="1"/>
        <end position="42"/>
    </location>
</feature>
<sequence>MPLKQELRSQSRKRKRGVEARPTAEPQSQLRPQTKTPPEFWDKLSQVPLCRRALREFNRRAVQPITPKQRPECVIEDSLVKQLKRFARRGGPDLCRIRGYPERKGTKRSSALSSNTKTATFSSKDAAFEQKLVDSGIYPPGYNDIEPGNLKEISDRLRQPRASLSPSNFSVHNFLHFKRKNEQAATKVEVTRKVFSKIKGKSNIPSRYRQKFNNLDPLGEEISDAQPDYFDGSRPAEIRLRVRDALKEFIIPSTQLHRNVLPNFITEVEGPDRNAAQAERQATFDLAAGARAILMMQSYGLDDLVFDGNAHTFGSTYHSGTGELQLYAMHPTKPGGVNGKPEYHATKVGGFDLTDNWTTHREGVAAYRNLRDLAKERRDEFIAVANERADNDHEPGSDVASADTYSTSLISTSRSTQNELLTADSDHEESDSTPLDDMAIAATELQKKRTKARKFGSKRRSTVKNRK</sequence>
<accession>A0A2V1DIP8</accession>
<dbReference type="EMBL" id="KZ805449">
    <property type="protein sequence ID" value="PVH96984.1"/>
    <property type="molecule type" value="Genomic_DNA"/>
</dbReference>
<evidence type="ECO:0000256" key="1">
    <source>
        <dbReference type="SAM" id="MobiDB-lite"/>
    </source>
</evidence>
<gene>
    <name evidence="2" type="ORF">DM02DRAFT_598359</name>
</gene>
<keyword evidence="3" id="KW-1185">Reference proteome</keyword>